<dbReference type="Gene3D" id="3.30.40.10">
    <property type="entry name" value="Zinc/RING finger domain, C3HC4 (zinc finger)"/>
    <property type="match status" value="1"/>
</dbReference>
<evidence type="ECO:0000256" key="7">
    <source>
        <dbReference type="ARBA" id="ARBA00022771"/>
    </source>
</evidence>
<keyword evidence="7 10" id="KW-0863">Zinc-finger</keyword>
<evidence type="ECO:0000259" key="11">
    <source>
        <dbReference type="PROSITE" id="PS51081"/>
    </source>
</evidence>
<dbReference type="EMBL" id="PNBA02000001">
    <property type="protein sequence ID" value="KAG6436476.1"/>
    <property type="molecule type" value="Genomic_DNA"/>
</dbReference>
<evidence type="ECO:0000313" key="13">
    <source>
        <dbReference type="Proteomes" id="UP000298416"/>
    </source>
</evidence>
<evidence type="ECO:0000313" key="12">
    <source>
        <dbReference type="EMBL" id="KAG6436476.1"/>
    </source>
</evidence>
<keyword evidence="9" id="KW-0862">Zinc</keyword>
<keyword evidence="13" id="KW-1185">Reference proteome</keyword>
<evidence type="ECO:0000256" key="4">
    <source>
        <dbReference type="ARBA" id="ARBA00012483"/>
    </source>
</evidence>
<reference evidence="12" key="1">
    <citation type="submission" date="2018-01" db="EMBL/GenBank/DDBJ databases">
        <authorList>
            <person name="Mao J.F."/>
        </authorList>
    </citation>
    <scope>NUCLEOTIDE SEQUENCE</scope>
    <source>
        <strain evidence="12">Huo1</strain>
        <tissue evidence="12">Leaf</tissue>
    </source>
</reference>
<feature type="domain" description="SIAH-type" evidence="11">
    <location>
        <begin position="224"/>
        <end position="284"/>
    </location>
</feature>
<accession>A0A8X8YPY0</accession>
<protein>
    <recommendedName>
        <fullName evidence="4">RING-type E3 ubiquitin transferase</fullName>
        <ecNumber evidence="4">2.3.2.27</ecNumber>
    </recommendedName>
</protein>
<name>A0A8X8YPY0_SALSN</name>
<evidence type="ECO:0000256" key="1">
    <source>
        <dbReference type="ARBA" id="ARBA00000900"/>
    </source>
</evidence>
<evidence type="ECO:0000256" key="2">
    <source>
        <dbReference type="ARBA" id="ARBA00004906"/>
    </source>
</evidence>
<evidence type="ECO:0000256" key="10">
    <source>
        <dbReference type="PROSITE-ProRule" id="PRU00455"/>
    </source>
</evidence>
<dbReference type="InterPro" id="IPR052088">
    <property type="entry name" value="E3_ubiquitin-ligase_SINA"/>
</dbReference>
<dbReference type="InterPro" id="IPR013010">
    <property type="entry name" value="Znf_SIAH"/>
</dbReference>
<organism evidence="12">
    <name type="scientific">Salvia splendens</name>
    <name type="common">Scarlet sage</name>
    <dbReference type="NCBI Taxonomy" id="180675"/>
    <lineage>
        <taxon>Eukaryota</taxon>
        <taxon>Viridiplantae</taxon>
        <taxon>Streptophyta</taxon>
        <taxon>Embryophyta</taxon>
        <taxon>Tracheophyta</taxon>
        <taxon>Spermatophyta</taxon>
        <taxon>Magnoliopsida</taxon>
        <taxon>eudicotyledons</taxon>
        <taxon>Gunneridae</taxon>
        <taxon>Pentapetalae</taxon>
        <taxon>asterids</taxon>
        <taxon>lamiids</taxon>
        <taxon>Lamiales</taxon>
        <taxon>Lamiaceae</taxon>
        <taxon>Nepetoideae</taxon>
        <taxon>Mentheae</taxon>
        <taxon>Salviinae</taxon>
        <taxon>Salvia</taxon>
        <taxon>Salvia subgen. Calosphace</taxon>
        <taxon>core Calosphace</taxon>
    </lineage>
</organism>
<evidence type="ECO:0000256" key="8">
    <source>
        <dbReference type="ARBA" id="ARBA00022786"/>
    </source>
</evidence>
<comment type="similarity">
    <text evidence="3">Belongs to the SINA (Seven in absentia) family.</text>
</comment>
<comment type="catalytic activity">
    <reaction evidence="1">
        <text>S-ubiquitinyl-[E2 ubiquitin-conjugating enzyme]-L-cysteine + [acceptor protein]-L-lysine = [E2 ubiquitin-conjugating enzyme]-L-cysteine + N(6)-ubiquitinyl-[acceptor protein]-L-lysine.</text>
        <dbReference type="EC" id="2.3.2.27"/>
    </reaction>
</comment>
<dbReference type="EC" id="2.3.2.27" evidence="4"/>
<keyword evidence="6" id="KW-0479">Metal-binding</keyword>
<dbReference type="GO" id="GO:0005737">
    <property type="term" value="C:cytoplasm"/>
    <property type="evidence" value="ECO:0007669"/>
    <property type="project" value="TreeGrafter"/>
</dbReference>
<dbReference type="AlphaFoldDB" id="A0A8X8YPY0"/>
<dbReference type="GO" id="GO:0061630">
    <property type="term" value="F:ubiquitin protein ligase activity"/>
    <property type="evidence" value="ECO:0007669"/>
    <property type="project" value="UniProtKB-EC"/>
</dbReference>
<dbReference type="PROSITE" id="PS51081">
    <property type="entry name" value="ZF_SIAH"/>
    <property type="match status" value="1"/>
</dbReference>
<reference evidence="12" key="2">
    <citation type="submission" date="2020-08" db="EMBL/GenBank/DDBJ databases">
        <title>Plant Genome Project.</title>
        <authorList>
            <person name="Zhang R.-G."/>
        </authorList>
    </citation>
    <scope>NUCLEOTIDE SEQUENCE</scope>
    <source>
        <strain evidence="12">Huo1</strain>
        <tissue evidence="12">Leaf</tissue>
    </source>
</reference>
<dbReference type="SUPFAM" id="SSF49599">
    <property type="entry name" value="TRAF domain-like"/>
    <property type="match status" value="1"/>
</dbReference>
<evidence type="ECO:0000256" key="3">
    <source>
        <dbReference type="ARBA" id="ARBA00009119"/>
    </source>
</evidence>
<gene>
    <name evidence="12" type="ORF">SASPL_101376</name>
</gene>
<sequence length="347" mass="39834">MFFIKDYARLLRITKSMHASDRVLMPFLLYIEIVELQSMSFRFPYEKAWNDILAPLTPHIGCIDRNPVNNIFGNIMIPGGTFEGIIEGHSADNDVAHEIIEYRNISAFNGPKRGITSNTVHKLLECPVCVNVMFPPNSPVRLGNSVLKVKSGSSYGDDSLQLRGDGWLWFGEFCLLDGRFMILVECPNGHTLSSKCQSKVQCYPICHLERGNVRWLALERVAESRELPRKYQILGCQDIFLYHGRLRHEQNCRYRPYKCSYAGADCPISDSIQFLVDHLKRDHNVDMHGGCTFNHRYVKSNPQDVENATWMLTVFNCYGYQFCLHFEAFNLGMVPVYMHGVHPFHGK</sequence>
<dbReference type="FunFam" id="3.30.40.10:FF:000041">
    <property type="entry name" value="E3 ubiquitin-protein ligase SINAT3"/>
    <property type="match status" value="1"/>
</dbReference>
<keyword evidence="5" id="KW-0808">Transferase</keyword>
<dbReference type="InterPro" id="IPR013083">
    <property type="entry name" value="Znf_RING/FYVE/PHD"/>
</dbReference>
<keyword evidence="8" id="KW-0833">Ubl conjugation pathway</keyword>
<evidence type="ECO:0000256" key="9">
    <source>
        <dbReference type="ARBA" id="ARBA00022833"/>
    </source>
</evidence>
<dbReference type="PANTHER" id="PTHR10315:SF117">
    <property type="entry name" value="RING-TYPE E3 UBIQUITIN TRANSFERASE"/>
    <property type="match status" value="1"/>
</dbReference>
<dbReference type="Pfam" id="PF21361">
    <property type="entry name" value="Sina_ZnF"/>
    <property type="match status" value="1"/>
</dbReference>
<comment type="pathway">
    <text evidence="2">Protein modification; protein ubiquitination.</text>
</comment>
<evidence type="ECO:0000256" key="5">
    <source>
        <dbReference type="ARBA" id="ARBA00022679"/>
    </source>
</evidence>
<proteinExistence type="inferred from homology"/>
<dbReference type="Proteomes" id="UP000298416">
    <property type="component" value="Unassembled WGS sequence"/>
</dbReference>
<evidence type="ECO:0000256" key="6">
    <source>
        <dbReference type="ARBA" id="ARBA00022723"/>
    </source>
</evidence>
<dbReference type="GO" id="GO:0008270">
    <property type="term" value="F:zinc ion binding"/>
    <property type="evidence" value="ECO:0007669"/>
    <property type="project" value="UniProtKB-KW"/>
</dbReference>
<comment type="caution">
    <text evidence="12">The sequence shown here is derived from an EMBL/GenBank/DDBJ whole genome shotgun (WGS) entry which is preliminary data.</text>
</comment>
<dbReference type="PANTHER" id="PTHR10315">
    <property type="entry name" value="E3 UBIQUITIN PROTEIN LIGASE SIAH"/>
    <property type="match status" value="1"/>
</dbReference>